<evidence type="ECO:0000313" key="2">
    <source>
        <dbReference type="EMBL" id="RNB90559.1"/>
    </source>
</evidence>
<keyword evidence="1" id="KW-0472">Membrane</keyword>
<feature type="transmembrane region" description="Helical" evidence="1">
    <location>
        <begin position="34"/>
        <end position="51"/>
    </location>
</feature>
<keyword evidence="1" id="KW-0812">Transmembrane</keyword>
<accession>A0A3M8DST8</accession>
<proteinExistence type="predicted"/>
<sequence>MLPVLLSAVVSGCLSLLAGRMTYAFYPAANERAHVLMLYLAFFSPPLFFLIKLQFGLSAFLLSLALWTAVVLVAIALYWKNGNRDEQADEEEEELLAFSWELSEKEQVKLATEESVIENEGLASDILIIEEAQPLPTVDTELASKEIAVMAAGEEDDASAELFPIENSPVYIDAPIHSTLQEPDVPAVLAQPDEQEGEAGYDIEHFYSKQEETEGTDENALFLDQEESPDRELISDLSALLAEEHVPKVPSRVPQSHQAQALWSLPTSPVLQMESLEVAAQESAAAFEQVPVEQEKSRLYELEELLQPLKE</sequence>
<dbReference type="RefSeq" id="WP_122917485.1">
    <property type="nucleotide sequence ID" value="NZ_RHHQ01000007.1"/>
</dbReference>
<reference evidence="2 3" key="1">
    <citation type="submission" date="2018-10" db="EMBL/GenBank/DDBJ databases">
        <title>Phylogenomics of Brevibacillus.</title>
        <authorList>
            <person name="Dunlap C."/>
        </authorList>
    </citation>
    <scope>NUCLEOTIDE SEQUENCE [LARGE SCALE GENOMIC DNA]</scope>
    <source>
        <strain evidence="2 3">JCM 15716</strain>
    </source>
</reference>
<evidence type="ECO:0000313" key="3">
    <source>
        <dbReference type="Proteomes" id="UP000271031"/>
    </source>
</evidence>
<feature type="transmembrane region" description="Helical" evidence="1">
    <location>
        <begin position="58"/>
        <end position="79"/>
    </location>
</feature>
<evidence type="ECO:0000256" key="1">
    <source>
        <dbReference type="SAM" id="Phobius"/>
    </source>
</evidence>
<gene>
    <name evidence="2" type="ORF">EDM56_08625</name>
</gene>
<protein>
    <submittedName>
        <fullName evidence="2">Uncharacterized protein</fullName>
    </submittedName>
</protein>
<keyword evidence="1" id="KW-1133">Transmembrane helix</keyword>
<name>A0A3M8DST8_9BACL</name>
<dbReference type="Proteomes" id="UP000271031">
    <property type="component" value="Unassembled WGS sequence"/>
</dbReference>
<dbReference type="EMBL" id="RHHQ01000007">
    <property type="protein sequence ID" value="RNB90559.1"/>
    <property type="molecule type" value="Genomic_DNA"/>
</dbReference>
<comment type="caution">
    <text evidence="2">The sequence shown here is derived from an EMBL/GenBank/DDBJ whole genome shotgun (WGS) entry which is preliminary data.</text>
</comment>
<dbReference type="AlphaFoldDB" id="A0A3M8DST8"/>
<organism evidence="2 3">
    <name type="scientific">Brevibacillus fluminis</name>
    <dbReference type="NCBI Taxonomy" id="511487"/>
    <lineage>
        <taxon>Bacteria</taxon>
        <taxon>Bacillati</taxon>
        <taxon>Bacillota</taxon>
        <taxon>Bacilli</taxon>
        <taxon>Bacillales</taxon>
        <taxon>Paenibacillaceae</taxon>
        <taxon>Brevibacillus</taxon>
    </lineage>
</organism>
<keyword evidence="3" id="KW-1185">Reference proteome</keyword>